<reference evidence="2 3" key="1">
    <citation type="submission" date="2020-08" db="EMBL/GenBank/DDBJ databases">
        <title>Winkia gen. nov., sp. nov., isolated from faeces of the Anser albifrons in China.</title>
        <authorList>
            <person name="Liu Q."/>
        </authorList>
    </citation>
    <scope>NUCLEOTIDE SEQUENCE [LARGE SCALE GENOMIC DNA]</scope>
    <source>
        <strain evidence="2 3">C62</strain>
    </source>
</reference>
<accession>A0A8I0KTQ2</accession>
<organism evidence="2 3">
    <name type="scientific">Nanchangia anserum</name>
    <dbReference type="NCBI Taxonomy" id="2692125"/>
    <lineage>
        <taxon>Bacteria</taxon>
        <taxon>Bacillati</taxon>
        <taxon>Actinomycetota</taxon>
        <taxon>Actinomycetes</taxon>
        <taxon>Actinomycetales</taxon>
        <taxon>Actinomycetaceae</taxon>
        <taxon>Nanchangia</taxon>
    </lineage>
</organism>
<dbReference type="Pfam" id="PF24254">
    <property type="entry name" value="DUF7455"/>
    <property type="match status" value="1"/>
</dbReference>
<comment type="caution">
    <text evidence="2">The sequence shown here is derived from an EMBL/GenBank/DDBJ whole genome shotgun (WGS) entry which is preliminary data.</text>
</comment>
<keyword evidence="3" id="KW-1185">Reference proteome</keyword>
<evidence type="ECO:0000313" key="3">
    <source>
        <dbReference type="Proteomes" id="UP000627538"/>
    </source>
</evidence>
<dbReference type="Proteomes" id="UP000627538">
    <property type="component" value="Unassembled WGS sequence"/>
</dbReference>
<dbReference type="InterPro" id="IPR055878">
    <property type="entry name" value="DUF7455"/>
</dbReference>
<evidence type="ECO:0000313" key="2">
    <source>
        <dbReference type="EMBL" id="MBD3688838.1"/>
    </source>
</evidence>
<dbReference type="EMBL" id="JACRUO010000001">
    <property type="protein sequence ID" value="MBD3688838.1"/>
    <property type="molecule type" value="Genomic_DNA"/>
</dbReference>
<protein>
    <recommendedName>
        <fullName evidence="1">DUF7455 domain-containing protein</fullName>
    </recommendedName>
</protein>
<evidence type="ECO:0000259" key="1">
    <source>
        <dbReference type="Pfam" id="PF24254"/>
    </source>
</evidence>
<gene>
    <name evidence="2" type="ORF">H8R10_01090</name>
</gene>
<dbReference type="AlphaFoldDB" id="A0A8I0KTQ2"/>
<sequence>MTHTNEVSTHEAAEAFTTADRCDVCGAQAWVRAFLSTGILLFCAHHARAYPAALEQADRVEDGRDGMFI</sequence>
<proteinExistence type="predicted"/>
<dbReference type="RefSeq" id="WP_191070933.1">
    <property type="nucleotide sequence ID" value="NZ_CP060506.1"/>
</dbReference>
<name>A0A8I0KTQ2_9ACTO</name>
<feature type="domain" description="DUF7455" evidence="1">
    <location>
        <begin position="16"/>
        <end position="65"/>
    </location>
</feature>